<dbReference type="NCBIfam" id="TIGR01643">
    <property type="entry name" value="YD_repeat_2x"/>
    <property type="match status" value="3"/>
</dbReference>
<feature type="region of interest" description="Disordered" evidence="2">
    <location>
        <begin position="59"/>
        <end position="79"/>
    </location>
</feature>
<keyword evidence="6" id="KW-1185">Reference proteome</keyword>
<dbReference type="SUPFAM" id="SSF51294">
    <property type="entry name" value="Hedgehog/intein (Hint) domain"/>
    <property type="match status" value="1"/>
</dbReference>
<feature type="region of interest" description="Disordered" evidence="2">
    <location>
        <begin position="1729"/>
        <end position="1754"/>
    </location>
</feature>
<dbReference type="SMART" id="SM00306">
    <property type="entry name" value="HintN"/>
    <property type="match status" value="1"/>
</dbReference>
<dbReference type="Proteomes" id="UP001151002">
    <property type="component" value="Unassembled WGS sequence"/>
</dbReference>
<accession>A0ABT4B4Y3</accession>
<evidence type="ECO:0000256" key="2">
    <source>
        <dbReference type="SAM" id="MobiDB-lite"/>
    </source>
</evidence>
<dbReference type="Pfam" id="PF05593">
    <property type="entry name" value="RHS_repeat"/>
    <property type="match status" value="1"/>
</dbReference>
<feature type="compositionally biased region" description="Pro residues" evidence="2">
    <location>
        <begin position="59"/>
        <end position="70"/>
    </location>
</feature>
<dbReference type="InterPro" id="IPR031325">
    <property type="entry name" value="RHS_repeat"/>
</dbReference>
<dbReference type="InterPro" id="IPR022385">
    <property type="entry name" value="Rhs_assc_core"/>
</dbReference>
<dbReference type="InterPro" id="IPR056823">
    <property type="entry name" value="TEN-like_YD-shell"/>
</dbReference>
<dbReference type="EMBL" id="JAPNTZ010000009">
    <property type="protein sequence ID" value="MCY1141557.1"/>
    <property type="molecule type" value="Genomic_DNA"/>
</dbReference>
<dbReference type="PROSITE" id="PS51318">
    <property type="entry name" value="TAT"/>
    <property type="match status" value="1"/>
</dbReference>
<dbReference type="RefSeq" id="WP_267565950.1">
    <property type="nucleotide sequence ID" value="NZ_JAPNTZ010000009.1"/>
</dbReference>
<dbReference type="InterPro" id="IPR006530">
    <property type="entry name" value="YD"/>
</dbReference>
<feature type="compositionally biased region" description="Polar residues" evidence="2">
    <location>
        <begin position="1642"/>
        <end position="1651"/>
    </location>
</feature>
<feature type="region of interest" description="Disordered" evidence="2">
    <location>
        <begin position="1615"/>
        <end position="1651"/>
    </location>
</feature>
<dbReference type="NCBIfam" id="TIGR01443">
    <property type="entry name" value="intein_Cterm"/>
    <property type="match status" value="1"/>
</dbReference>
<feature type="region of interest" description="Disordered" evidence="2">
    <location>
        <begin position="1194"/>
        <end position="1216"/>
    </location>
</feature>
<name>A0ABT4B4Y3_9ACTN</name>
<evidence type="ECO:0000256" key="3">
    <source>
        <dbReference type="SAM" id="SignalP"/>
    </source>
</evidence>
<dbReference type="Gene3D" id="2.170.16.10">
    <property type="entry name" value="Hedgehog/Intein (Hint) domain"/>
    <property type="match status" value="1"/>
</dbReference>
<dbReference type="InterPro" id="IPR036844">
    <property type="entry name" value="Hint_dom_sf"/>
</dbReference>
<organism evidence="5 6">
    <name type="scientific">Paractinoplanes pyxinae</name>
    <dbReference type="NCBI Taxonomy" id="2997416"/>
    <lineage>
        <taxon>Bacteria</taxon>
        <taxon>Bacillati</taxon>
        <taxon>Actinomycetota</taxon>
        <taxon>Actinomycetes</taxon>
        <taxon>Micromonosporales</taxon>
        <taxon>Micromonosporaceae</taxon>
        <taxon>Paractinoplanes</taxon>
    </lineage>
</organism>
<dbReference type="PANTHER" id="PTHR32305">
    <property type="match status" value="1"/>
</dbReference>
<feature type="region of interest" description="Disordered" evidence="2">
    <location>
        <begin position="1810"/>
        <end position="1847"/>
    </location>
</feature>
<dbReference type="InterPro" id="IPR006141">
    <property type="entry name" value="Intein_N"/>
</dbReference>
<evidence type="ECO:0000313" key="6">
    <source>
        <dbReference type="Proteomes" id="UP001151002"/>
    </source>
</evidence>
<feature type="chain" id="PRO_5046547395" evidence="3">
    <location>
        <begin position="34"/>
        <end position="2232"/>
    </location>
</feature>
<reference evidence="5" key="1">
    <citation type="submission" date="2022-11" db="EMBL/GenBank/DDBJ databases">
        <authorList>
            <person name="Somphong A."/>
            <person name="Phongsopitanun W."/>
        </authorList>
    </citation>
    <scope>NUCLEOTIDE SEQUENCE</scope>
    <source>
        <strain evidence="5">Pm04-4</strain>
    </source>
</reference>
<feature type="compositionally biased region" description="Basic residues" evidence="2">
    <location>
        <begin position="1833"/>
        <end position="1842"/>
    </location>
</feature>
<dbReference type="PANTHER" id="PTHR32305:SF17">
    <property type="entry name" value="TRNA NUCLEASE WAPA"/>
    <property type="match status" value="1"/>
</dbReference>
<keyword evidence="1" id="KW-0677">Repeat</keyword>
<dbReference type="Pfam" id="PF25023">
    <property type="entry name" value="TEN_YD-shell"/>
    <property type="match status" value="1"/>
</dbReference>
<evidence type="ECO:0000313" key="5">
    <source>
        <dbReference type="EMBL" id="MCY1141557.1"/>
    </source>
</evidence>
<comment type="caution">
    <text evidence="5">The sequence shown here is derived from an EMBL/GenBank/DDBJ whole genome shotgun (WGS) entry which is preliminary data.</text>
</comment>
<sequence length="2232" mass="241945">MSTTPSTLSRRRPLAAVLTAVLTVGILQAPAQAATPEPYTPPATKAVPVVPTEIAKIPPPVAAKQPPPAAARPTPVWPASGTQEIDISAPAASGTSVSVTARQLSSAGRASEPTAGRIRVQTLDRAATERAGVRGVLMRVSREDAAASVPATLTVNYGAYASAYGADWSSRLRLTTVPVCALTRPADAACTMRPLVSANDSTAQTVSADIAVSGVQTLIALTAAPGGPAGDYAASPLSASSTWSAGGNSGAFTWSYPMRTPPSLGRPAPTVTLSYNSQSVDGMHAASNNQPSWIGQGFDMTAGGFIERKYLPCAEDMDGQANNTKKTGDLCWETDNATLSLAGHSGELIYNASEKRWHLRSDDGSRIERRNDTTNGDNNNEYWVLTTTDGTQYWFGRHRLPGWTTNKPVTYSTLTVPVFGNDPNEECHATAFADSDCLQAWRWNLDYVVDPGGNSMSYWYTKESNKYARNFDPDDAASYDRSAWLDHIDYGTRRINGVDSALNSLAPMRVEFTPGNRCLADCGTHDAGHWPDVPWDSECTGDTCEEVLTPTFWSTKRLATVTTRVRTSPTTYKDVERWTLKHSFPDPGDGTQAGLWLSKLSHAGLVGDTATVPDVEFTPVQKANRVDTIDFAEAMKWMRIEKIRTETGGTIGVEYSEAECKPGQARPAPENNTSRCYPVYWVPEGKSAPVRDWFNKYVVKTIFENDNTGGAPPKGSPRVIYSYDYLDGAAWHYTDDDGLVKKKYKTWSDYRGYGRVGVTVGDADQQPTYTETRYFRGMNDDRADPDDPTAKRPASLDGIADEDWHAGTVRESTVLNGPKGAVVSRELSTPWASAPTATRTINGDTVTARHTGIGTQTSHITLDGGRGERVTKAVTTYDSYGMPSVVDNLGQDGVSGDEQCTRTDYIRNTTAWIVDKPQRVRTFAVKCADTSGTLTTADVIGETRTSYDTKDYGVAPTWGLPTRTQELSDWNNGTPTFIEANKAGYDVHGRPVSVSDARQATSTIDYTPKQDGPVTATVTKNPLLHDTTVALEPAWGSTTATVDPNGKRTDITYDPLGRTTAVWTPGRVKGTDSAAEKYSYELNADAPSVVSTSSLNATGSYVTSYTLYDGLLRPRQTQMPSPAGGRLLTESFYDSAGRQVLAFGSYHADGAAGGTLMASKDRAFVERQTRTVYDGAGRVVAEVFQPNGVERWRTTTTYGGDRTDITPPEGGTASSTITDARDRTVELRQYHGPNPTPGTAGSWDNTRYSFDRRGNLSAVVDTLGNDWTYTYDARGRATLIDDPGKGKTSLTYDNNGNVTTSKDARGKTIAYAYDTLNRRRDAYDNQIGGPRRAQWIYDTVAKGQLSQSTRYVGTAPYQSKIDEYNDRYQPTKASLIIPDSQTGLSGTYNYETTYNIDGSANSTSLPETNTGLPAETLTTSYDTFGQPRTLTTLYGTQNLSYVNDASYNAYGELNNVDLYLGSGGHVYTRYDRDLATGRLTNIRTDRDSVAPYIVADTAYQYDKAGNVTQIVDTAPDPQDDNQCFTYDYLRRLTEAWTPADGNCDAAPTSVTQLGGPAAYWNTWQYDPIGNRKKETIHSAAGDRSTDYTYPTPGPTAIRPHAVNAISGSTTGSFTYNETGDMLTRPTPSAGTQTMAWDPEGNLESSSDTSGRTTYIYDADGNRLVRDDPTGKTLYLPGQEIRFTKNTTARTGTRYYSFAGSTIASRTSSGVTWLASDHQGSAQIAIAAGTQQASARRQTPFGTPRGTTAAWPNDKGFVGGTIDNTGLTHLGAREYAPDLGRFISVDPAQDLSDPQQWNAYAYANNSPVTLSDPTGLIPKDPDLDDRYGREKKGTGKYKNRTAKRGQSDDYHGKATVYENPDQGTAAICITDYGCLDSWQVTNIESYITAYNEAVARLTKANGGRSLRDFQYAAAMLEACMAGQWKLANCSSQTYPILVDIADKSAVAAAESDHGTSGANEAASAVFAGLMTVAEVATACRIGAGGTGRRSFSGETPVLLADRSTKFIADIDVGDVVLATDPETGEQGPRKVTATWVHQDDLYVLMVDGQPLTTTEDHPFWNQTDHQWQRADELDLGDDLLSASGDIAEVDGLSSVKNRAAAFNLTVDGLHTYYVLAGETPVLVHNVGCGSSASDGPGVTALGTKNSLKLLDRDKINILQLPGKGSGRWNWTRNKRFIDEADARGDEIRLYTDPSETLYRGGNVFKKEIKYLDGLGYRHFEKVDDYWVVTRHGS</sequence>
<evidence type="ECO:0000259" key="4">
    <source>
        <dbReference type="SMART" id="SM00306"/>
    </source>
</evidence>
<dbReference type="NCBIfam" id="TIGR03696">
    <property type="entry name" value="Rhs_assc_core"/>
    <property type="match status" value="1"/>
</dbReference>
<evidence type="ECO:0000256" key="1">
    <source>
        <dbReference type="ARBA" id="ARBA00022737"/>
    </source>
</evidence>
<gene>
    <name evidence="5" type="ORF">OWR29_26465</name>
</gene>
<dbReference type="CDD" id="cd00081">
    <property type="entry name" value="Hint"/>
    <property type="match status" value="1"/>
</dbReference>
<feature type="signal peptide" evidence="3">
    <location>
        <begin position="1"/>
        <end position="33"/>
    </location>
</feature>
<dbReference type="PROSITE" id="PS50817">
    <property type="entry name" value="INTEIN_N_TER"/>
    <property type="match status" value="1"/>
</dbReference>
<feature type="domain" description="Hint" evidence="4">
    <location>
        <begin position="1987"/>
        <end position="2082"/>
    </location>
</feature>
<dbReference type="InterPro" id="IPR050708">
    <property type="entry name" value="T6SS_VgrG/RHS"/>
</dbReference>
<feature type="compositionally biased region" description="Polar residues" evidence="2">
    <location>
        <begin position="1625"/>
        <end position="1634"/>
    </location>
</feature>
<dbReference type="Pfam" id="PF07591">
    <property type="entry name" value="PT-HINT"/>
    <property type="match status" value="1"/>
</dbReference>
<dbReference type="InterPro" id="IPR030934">
    <property type="entry name" value="Intein_C"/>
</dbReference>
<dbReference type="InterPro" id="IPR006311">
    <property type="entry name" value="TAT_signal"/>
</dbReference>
<protein>
    <submittedName>
        <fullName evidence="5">Polymorphic toxin-type HINT domain-containing protein</fullName>
    </submittedName>
</protein>
<feature type="compositionally biased region" description="Basic and acidic residues" evidence="2">
    <location>
        <begin position="1818"/>
        <end position="1832"/>
    </location>
</feature>
<dbReference type="InterPro" id="IPR003587">
    <property type="entry name" value="Hint_dom_N"/>
</dbReference>
<keyword evidence="3" id="KW-0732">Signal</keyword>
<dbReference type="Gene3D" id="2.180.10.10">
    <property type="entry name" value="RHS repeat-associated core"/>
    <property type="match status" value="2"/>
</dbReference>
<proteinExistence type="predicted"/>
<feature type="region of interest" description="Disordered" evidence="2">
    <location>
        <begin position="777"/>
        <end position="802"/>
    </location>
</feature>